<proteinExistence type="predicted"/>
<keyword evidence="1" id="KW-0732">Signal</keyword>
<reference evidence="2 3" key="1">
    <citation type="submission" date="2018-08" db="EMBL/GenBank/DDBJ databases">
        <title>Comparative analysis of Burkholderia isolates from Puerto Rico.</title>
        <authorList>
            <person name="Hall C."/>
            <person name="Sahl J."/>
            <person name="Wagner D."/>
        </authorList>
    </citation>
    <scope>NUCLEOTIDE SEQUENCE [LARGE SCALE GENOMIC DNA]</scope>
    <source>
        <strain evidence="2 3">Bp9025</strain>
    </source>
</reference>
<sequence>MEPKASALILTLGACTLALLAGCSLERAQTAAAARTQMIGLSKGDVLACMGIPAAKAVEGTTEVWSYETGNGRTDSVSNGYSNTNAAVAGVAQAARIGNSVYATGAAAGSSQTSSFGFGSTRHRSCTVSIVMTNGSVSRVNYSGPTGGVLTRDEQCAYAVQNCTH</sequence>
<name>A0A3N8Q3P9_9BURK</name>
<evidence type="ECO:0000256" key="1">
    <source>
        <dbReference type="SAM" id="SignalP"/>
    </source>
</evidence>
<protein>
    <recommendedName>
        <fullName evidence="4">Lipoprotein</fullName>
    </recommendedName>
</protein>
<dbReference type="Proteomes" id="UP000277921">
    <property type="component" value="Unassembled WGS sequence"/>
</dbReference>
<evidence type="ECO:0000313" key="2">
    <source>
        <dbReference type="EMBL" id="RQT18557.1"/>
    </source>
</evidence>
<evidence type="ECO:0000313" key="3">
    <source>
        <dbReference type="Proteomes" id="UP000277921"/>
    </source>
</evidence>
<accession>A0A3N8Q3P9</accession>
<comment type="caution">
    <text evidence="2">The sequence shown here is derived from an EMBL/GenBank/DDBJ whole genome shotgun (WGS) entry which is preliminary data.</text>
</comment>
<organism evidence="2 3">
    <name type="scientific">Burkholderia contaminans</name>
    <dbReference type="NCBI Taxonomy" id="488447"/>
    <lineage>
        <taxon>Bacteria</taxon>
        <taxon>Pseudomonadati</taxon>
        <taxon>Pseudomonadota</taxon>
        <taxon>Betaproteobacteria</taxon>
        <taxon>Burkholderiales</taxon>
        <taxon>Burkholderiaceae</taxon>
        <taxon>Burkholderia</taxon>
        <taxon>Burkholderia cepacia complex</taxon>
    </lineage>
</organism>
<gene>
    <name evidence="2" type="ORF">DF051_07970</name>
</gene>
<dbReference type="AlphaFoldDB" id="A0A3N8Q3P9"/>
<dbReference type="PROSITE" id="PS51257">
    <property type="entry name" value="PROKAR_LIPOPROTEIN"/>
    <property type="match status" value="1"/>
</dbReference>
<evidence type="ECO:0008006" key="4">
    <source>
        <dbReference type="Google" id="ProtNLM"/>
    </source>
</evidence>
<feature type="chain" id="PRO_5018243865" description="Lipoprotein" evidence="1">
    <location>
        <begin position="21"/>
        <end position="165"/>
    </location>
</feature>
<feature type="signal peptide" evidence="1">
    <location>
        <begin position="1"/>
        <end position="20"/>
    </location>
</feature>
<dbReference type="EMBL" id="QTQV01000004">
    <property type="protein sequence ID" value="RQT18557.1"/>
    <property type="molecule type" value="Genomic_DNA"/>
</dbReference>